<dbReference type="GO" id="GO:0003729">
    <property type="term" value="F:mRNA binding"/>
    <property type="evidence" value="ECO:0007669"/>
    <property type="project" value="UniProtKB-ARBA"/>
</dbReference>
<dbReference type="Proteomes" id="UP001428341">
    <property type="component" value="Unassembled WGS sequence"/>
</dbReference>
<dbReference type="SUPFAM" id="SSF54236">
    <property type="entry name" value="Ubiquitin-like"/>
    <property type="match status" value="2"/>
</dbReference>
<comment type="caution">
    <text evidence="3">The sequence shown here is derived from an EMBL/GenBank/DDBJ whole genome shotgun (WGS) entry which is preliminary data.</text>
</comment>
<dbReference type="CDD" id="cd17039">
    <property type="entry name" value="Ubl_ubiquitin_like"/>
    <property type="match status" value="1"/>
</dbReference>
<accession>A0AAP0QE69</accession>
<evidence type="ECO:0000313" key="3">
    <source>
        <dbReference type="EMBL" id="KAK9182900.1"/>
    </source>
</evidence>
<dbReference type="PRINTS" id="PR00348">
    <property type="entry name" value="UBIQUITIN"/>
</dbReference>
<gene>
    <name evidence="3" type="ORF">WN944_026048</name>
</gene>
<dbReference type="AlphaFoldDB" id="A0AAP0QE69"/>
<proteinExistence type="predicted"/>
<dbReference type="Pfam" id="PF00240">
    <property type="entry name" value="ubiquitin"/>
    <property type="match status" value="2"/>
</dbReference>
<protein>
    <recommendedName>
        <fullName evidence="2">Ubiquitin-like domain-containing protein</fullName>
    </recommendedName>
</protein>
<evidence type="ECO:0000259" key="2">
    <source>
        <dbReference type="PROSITE" id="PS50053"/>
    </source>
</evidence>
<feature type="domain" description="Ubiquitin-like" evidence="2">
    <location>
        <begin position="1"/>
        <end position="68"/>
    </location>
</feature>
<dbReference type="Gene3D" id="3.10.20.90">
    <property type="entry name" value="Phosphatidylinositol 3-kinase Catalytic Subunit, Chain A, domain 1"/>
    <property type="match status" value="2"/>
</dbReference>
<dbReference type="InterPro" id="IPR000626">
    <property type="entry name" value="Ubiquitin-like_dom"/>
</dbReference>
<dbReference type="EMBL" id="JBCGBO010000024">
    <property type="protein sequence ID" value="KAK9182900.1"/>
    <property type="molecule type" value="Genomic_DNA"/>
</dbReference>
<keyword evidence="1" id="KW-1017">Isopeptide bond</keyword>
<dbReference type="InterPro" id="IPR019956">
    <property type="entry name" value="Ubiquitin_dom"/>
</dbReference>
<evidence type="ECO:0000256" key="1">
    <source>
        <dbReference type="ARBA" id="ARBA00022499"/>
    </source>
</evidence>
<keyword evidence="4" id="KW-1185">Reference proteome</keyword>
<name>A0AAP0QE69_9ROSI</name>
<sequence length="138" mass="15285">MKTVTLNVEKSETIKNLKGMVHEKEGTSEDIQDLFFAGDRLMNGRLIDYEDMALASPNVKRESTMQLLFCAIKVLSISVKAPSDDILKLKVKGFFTVADVKAIVGSITGVSVSDLIMNYAGKLLEDCKTLAFYDIKEE</sequence>
<organism evidence="3 4">
    <name type="scientific">Citrus x changshan-huyou</name>
    <dbReference type="NCBI Taxonomy" id="2935761"/>
    <lineage>
        <taxon>Eukaryota</taxon>
        <taxon>Viridiplantae</taxon>
        <taxon>Streptophyta</taxon>
        <taxon>Embryophyta</taxon>
        <taxon>Tracheophyta</taxon>
        <taxon>Spermatophyta</taxon>
        <taxon>Magnoliopsida</taxon>
        <taxon>eudicotyledons</taxon>
        <taxon>Gunneridae</taxon>
        <taxon>Pentapetalae</taxon>
        <taxon>rosids</taxon>
        <taxon>malvids</taxon>
        <taxon>Sapindales</taxon>
        <taxon>Rutaceae</taxon>
        <taxon>Aurantioideae</taxon>
        <taxon>Citrus</taxon>
    </lineage>
</organism>
<dbReference type="PANTHER" id="PTHR10666">
    <property type="entry name" value="UBIQUITIN"/>
    <property type="match status" value="1"/>
</dbReference>
<dbReference type="InterPro" id="IPR029071">
    <property type="entry name" value="Ubiquitin-like_domsf"/>
</dbReference>
<reference evidence="3 4" key="1">
    <citation type="submission" date="2024-05" db="EMBL/GenBank/DDBJ databases">
        <title>Haplotype-resolved chromosome-level genome assembly of Huyou (Citrus changshanensis).</title>
        <authorList>
            <person name="Miao C."/>
            <person name="Chen W."/>
            <person name="Wu Y."/>
            <person name="Wang L."/>
            <person name="Zhao S."/>
            <person name="Grierson D."/>
            <person name="Xu C."/>
            <person name="Chen K."/>
        </authorList>
    </citation>
    <scope>NUCLEOTIDE SEQUENCE [LARGE SCALE GENOMIC DNA]</scope>
    <source>
        <strain evidence="3">01-14</strain>
        <tissue evidence="3">Leaf</tissue>
    </source>
</reference>
<dbReference type="PROSITE" id="PS50053">
    <property type="entry name" value="UBIQUITIN_2"/>
    <property type="match status" value="2"/>
</dbReference>
<evidence type="ECO:0000313" key="4">
    <source>
        <dbReference type="Proteomes" id="UP001428341"/>
    </source>
</evidence>
<feature type="domain" description="Ubiquitin-like" evidence="2">
    <location>
        <begin position="75"/>
        <end position="138"/>
    </location>
</feature>
<dbReference type="InterPro" id="IPR050158">
    <property type="entry name" value="Ubiquitin_ubiquitin-like"/>
</dbReference>